<protein>
    <recommendedName>
        <fullName evidence="3 9">Mediator of RNA polymerase II transcription subunit 13</fullName>
    </recommendedName>
</protein>
<evidence type="ECO:0000259" key="13">
    <source>
        <dbReference type="Pfam" id="PF18296"/>
    </source>
</evidence>
<feature type="compositionally biased region" description="Low complexity" evidence="10">
    <location>
        <begin position="446"/>
        <end position="463"/>
    </location>
</feature>
<dbReference type="InterPro" id="IPR051139">
    <property type="entry name" value="Mediator_complx_sub13"/>
</dbReference>
<feature type="compositionally biased region" description="Low complexity" evidence="10">
    <location>
        <begin position="1090"/>
        <end position="1104"/>
    </location>
</feature>
<evidence type="ECO:0000256" key="7">
    <source>
        <dbReference type="ARBA" id="ARBA00023163"/>
    </source>
</evidence>
<evidence type="ECO:0000256" key="3">
    <source>
        <dbReference type="ARBA" id="ARBA00019618"/>
    </source>
</evidence>
<gene>
    <name evidence="14" type="ORF">FNV43_RR14084</name>
</gene>
<keyword evidence="6 9" id="KW-0010">Activator</keyword>
<feature type="region of interest" description="Disordered" evidence="10">
    <location>
        <begin position="435"/>
        <end position="463"/>
    </location>
</feature>
<feature type="domain" description="MID" evidence="13">
    <location>
        <begin position="1177"/>
        <end position="1413"/>
    </location>
</feature>
<evidence type="ECO:0000259" key="12">
    <source>
        <dbReference type="Pfam" id="PF11597"/>
    </source>
</evidence>
<dbReference type="PANTHER" id="PTHR48249">
    <property type="entry name" value="MEDIATOR OF RNA POLYMERASE II TRANSCRIPTION SUBUNIT 13"/>
    <property type="match status" value="1"/>
</dbReference>
<dbReference type="GO" id="GO:0016592">
    <property type="term" value="C:mediator complex"/>
    <property type="evidence" value="ECO:0007669"/>
    <property type="project" value="InterPro"/>
</dbReference>
<evidence type="ECO:0000259" key="11">
    <source>
        <dbReference type="Pfam" id="PF06333"/>
    </source>
</evidence>
<dbReference type="EMBL" id="VOIH02000006">
    <property type="protein sequence ID" value="KAF3444392.1"/>
    <property type="molecule type" value="Genomic_DNA"/>
</dbReference>
<keyword evidence="8 9" id="KW-0539">Nucleus</keyword>
<feature type="domain" description="Mediator complex subunit Med13 C-terminal" evidence="11">
    <location>
        <begin position="1568"/>
        <end position="1964"/>
    </location>
</feature>
<keyword evidence="4 9" id="KW-0678">Repressor</keyword>
<dbReference type="GO" id="GO:0003713">
    <property type="term" value="F:transcription coactivator activity"/>
    <property type="evidence" value="ECO:0007669"/>
    <property type="project" value="TreeGrafter"/>
</dbReference>
<dbReference type="InterPro" id="IPR041285">
    <property type="entry name" value="MID_MedPIWI"/>
</dbReference>
<dbReference type="Pfam" id="PF11597">
    <property type="entry name" value="Med13_N"/>
    <property type="match status" value="1"/>
</dbReference>
<feature type="domain" description="Mediator complex subunit Med13 N-terminal" evidence="12">
    <location>
        <begin position="48"/>
        <end position="390"/>
    </location>
</feature>
<proteinExistence type="inferred from homology"/>
<evidence type="ECO:0000256" key="10">
    <source>
        <dbReference type="SAM" id="MobiDB-lite"/>
    </source>
</evidence>
<sequence>MSIPALLTRFWDPVEGEDQKLLWVSQPRSLRVVGKPDITAGRELYCFKEMWTNVFKIGGLHQISWFQFLPNETDLITLPDKSVKAEQKDAATLLVLSSHLQLQKEGFLSTWTNSFVGPWDPSQGLHNPDEKIKLWLFLAGRHSSVVDSAQAAVSRLKVVAYGLWLAPGDSEEVAAALSQALRNCIERALSGLFYMRFGDVFSKFHPSQSEELFRRGHPTVEFIFSASEDGIFVHAIISAKQIRALSSGDLERSLQQFSSNSSYRLPVIVSPHGMRGRLTGCCSSDLVKQLYFSSGKFRTSNGFIGLPNHVSQGSGCQLRGQNCYAEVTLGCPRSGSDGVLSAISNSNRNVAKHQVTESPSLGRADQKGALDNLSVYEKTFIYPAEAVLVPVLQTSFTRSSLKRFWLQNWIGPSLPGSSFFMHCADNIDSMEGWTETNKRSQHGYNSSSNSNSSSISSISSSSSDSDYKMTMGVSELEADADSLNCRQSGISSNDQLENDCPKLGSKRSRMTESFGQVGANLMQDLYKSDLGTMEINNSAITGPANEHIGSFWDWDGDDRDMGTDIRALLHEFGDFGDFFENDALPFGEPPGTAESQALMLSGAEYGDVGSSPVVMDVSDQLLLTDGFASFESFNPPPPAATEETLSKNQGVTDISLSSGAMNHTPASSTSEFDHILKAEAMMTFAPEFGAVETSTSELSSSIFRSPYLPKSRKSESSNSSSNNYIYGAIPSCSPCFAVSDEKTGVPSVKEPHDRRSFNCDNSIVTCDGVGASAFSSLNSANAKKSTQRKISEATFEADRLFHSMKTVLATEIECIMFQATMCRIRHTLLSSSSLTSTSVNRLTQSTVLNQFPSDPSIITDNLSGKYEVKKKESIPVRIAGDIDGGMLDGHLNAPVGVWRTVGVPRVSKPISSPSIEVGSSLPHNQFNDESMLSYGQRQPLQELLDGLALLVQQATSFVDVALDSECGDGPYGWLALQEQWRKGFSCGPSLVHAGCGGTLASCHSLDIAGVELVDPLSADVHASSVISLLQSDIKTALKSAFDILDGPLSVTDWCKGRSQSGEAGSAGDGFSAESSISECRDPSSVATSIGESMSPSQSSAGGSSCLKDGAKNDETCNRRSNQENCTSESEYSRFRPTLFVIPLPAILVGYQDDWLKTSANSLQVWEKVPYEPYALQKPIIYSVICPEIDPLTSAAADFFQQLGTVYETCKLGTHLPQSFGNQMEVDSGKLPSSGFVLLDCPQAMRIDSGNASLVGSISDYFLSLSNGWDMTSYLKSLSKALKALKLGPCLSTNAKEGSGGPCVVIYVVCPFPEPTAVLQTVIESTVAVGSVIFQSDRERRSILHNQVGKALSCSAAVDEASISNVLVLSGFSIPKLVLQIVTVDAIFKVTSPSLNELVILKETAFTVYNKARRMSRGSSNDIQSSAVSNRSHSVLAQMSSPTPGMWKDCIGPRITGHPLPREGEIDSSLRAGTWDSSWQTTRTGVLTCDPNRMGDYFIHDETRYMFEPLFILAEPGSLEHGFTPLVFGNSASDSSKSVLDDNSGGFIQSASSFGNADTGLNSQVDKSDLDKNPPSLHCCYGWTEDWRWLVCIWTDSRGELLDSQVFPFGGISSRQDTKGLECLFGQVLQQGCQILQACSSDTGVSKPRDFVIARIGSFYELEYQEWQKAINAVGGSEVKKWPLQLRRSVSDGMPASSNGTSLQQQEMSLIHDRALPSSPSPLYSSPHSKSSGFVKGGIGQPAARKQIMSGHTVVDSSRGLLQWVHSISFVAVAIDHSLHLVCQAESPSPGVGMGSSGYLEGFTPVKSLGSMSASYILIPSPSMRYLPPTPLQLPTCLTAESPPLAHLLHSKGHAIPLSTGFVVSKAVPSMRKDSRNNIKEEWPSALSVSLIDHYGGNNFSQEKIIRGITKQGGRSSSTETREFETEIHLILESVAAELHALSWMTVSPAYLERRTALPFHCDMVLRLRRLLHFADKELSRHPEKLQTVG</sequence>
<comment type="similarity">
    <text evidence="2 9">Belongs to the Mediator complex subunit 13 family.</text>
</comment>
<evidence type="ECO:0000313" key="14">
    <source>
        <dbReference type="EMBL" id="KAF3444392.1"/>
    </source>
</evidence>
<keyword evidence="5 9" id="KW-0805">Transcription regulation</keyword>
<feature type="region of interest" description="Disordered" evidence="10">
    <location>
        <begin position="1058"/>
        <end position="1106"/>
    </location>
</feature>
<evidence type="ECO:0000256" key="8">
    <source>
        <dbReference type="ARBA" id="ARBA00023242"/>
    </source>
</evidence>
<evidence type="ECO:0000256" key="6">
    <source>
        <dbReference type="ARBA" id="ARBA00023159"/>
    </source>
</evidence>
<dbReference type="Proteomes" id="UP000796880">
    <property type="component" value="Unassembled WGS sequence"/>
</dbReference>
<evidence type="ECO:0000256" key="9">
    <source>
        <dbReference type="RuleBase" id="RU364134"/>
    </source>
</evidence>
<dbReference type="Pfam" id="PF06333">
    <property type="entry name" value="Med13_C"/>
    <property type="match status" value="1"/>
</dbReference>
<dbReference type="InterPro" id="IPR021643">
    <property type="entry name" value="Mediator_Med13_N"/>
</dbReference>
<organism evidence="14 15">
    <name type="scientific">Rhamnella rubrinervis</name>
    <dbReference type="NCBI Taxonomy" id="2594499"/>
    <lineage>
        <taxon>Eukaryota</taxon>
        <taxon>Viridiplantae</taxon>
        <taxon>Streptophyta</taxon>
        <taxon>Embryophyta</taxon>
        <taxon>Tracheophyta</taxon>
        <taxon>Spermatophyta</taxon>
        <taxon>Magnoliopsida</taxon>
        <taxon>eudicotyledons</taxon>
        <taxon>Gunneridae</taxon>
        <taxon>Pentapetalae</taxon>
        <taxon>rosids</taxon>
        <taxon>fabids</taxon>
        <taxon>Rosales</taxon>
        <taxon>Rhamnaceae</taxon>
        <taxon>rhamnoid group</taxon>
        <taxon>Rhamneae</taxon>
        <taxon>Rhamnella</taxon>
    </lineage>
</organism>
<comment type="caution">
    <text evidence="14">The sequence shown here is derived from an EMBL/GenBank/DDBJ whole genome shotgun (WGS) entry which is preliminary data.</text>
</comment>
<evidence type="ECO:0000256" key="4">
    <source>
        <dbReference type="ARBA" id="ARBA00022491"/>
    </source>
</evidence>
<comment type="function">
    <text evidence="9">Component of the Mediator complex, a coactivator involved in regulated transcription of nearly all RNA polymerase II-dependent genes. Mediator functions as a bridge to convey information from gene-specific regulatory proteins to the basal RNA polymerase II transcription machinery. Mediator is recruited to promoters by direct interactions with regulatory proteins and serves as a scaffold for the assembly of a functional preinitiation complex with RNA polymerase II and the general transcription factors.</text>
</comment>
<evidence type="ECO:0000256" key="5">
    <source>
        <dbReference type="ARBA" id="ARBA00023015"/>
    </source>
</evidence>
<comment type="subunit">
    <text evidence="9">Component of the Mediator complex.</text>
</comment>
<dbReference type="GO" id="GO:0045944">
    <property type="term" value="P:positive regulation of transcription by RNA polymerase II"/>
    <property type="evidence" value="ECO:0007669"/>
    <property type="project" value="TreeGrafter"/>
</dbReference>
<reference evidence="14" key="1">
    <citation type="submission" date="2020-03" db="EMBL/GenBank/DDBJ databases">
        <title>A high-quality chromosome-level genome assembly of a woody plant with both climbing and erect habits, Rhamnella rubrinervis.</title>
        <authorList>
            <person name="Lu Z."/>
            <person name="Yang Y."/>
            <person name="Zhu X."/>
            <person name="Sun Y."/>
        </authorList>
    </citation>
    <scope>NUCLEOTIDE SEQUENCE</scope>
    <source>
        <strain evidence="14">BYM</strain>
        <tissue evidence="14">Leaf</tissue>
    </source>
</reference>
<dbReference type="OrthoDB" id="103819at2759"/>
<keyword evidence="15" id="KW-1185">Reference proteome</keyword>
<evidence type="ECO:0000256" key="1">
    <source>
        <dbReference type="ARBA" id="ARBA00004123"/>
    </source>
</evidence>
<evidence type="ECO:0000313" key="15">
    <source>
        <dbReference type="Proteomes" id="UP000796880"/>
    </source>
</evidence>
<name>A0A8K0H273_9ROSA</name>
<dbReference type="PANTHER" id="PTHR48249:SF3">
    <property type="entry name" value="MEDIATOR OF RNA POLYMERASE II TRANSCRIPTION SUBUNIT 13"/>
    <property type="match status" value="1"/>
</dbReference>
<dbReference type="InterPro" id="IPR009401">
    <property type="entry name" value="Med13_C"/>
</dbReference>
<dbReference type="Pfam" id="PF18296">
    <property type="entry name" value="MID_MedPIWI"/>
    <property type="match status" value="1"/>
</dbReference>
<accession>A0A8K0H273</accession>
<keyword evidence="7 9" id="KW-0804">Transcription</keyword>
<evidence type="ECO:0000256" key="2">
    <source>
        <dbReference type="ARBA" id="ARBA00009354"/>
    </source>
</evidence>
<comment type="subcellular location">
    <subcellularLocation>
        <location evidence="1 9">Nucleus</location>
    </subcellularLocation>
</comment>